<dbReference type="AlphaFoldDB" id="A0A117M782"/>
<dbReference type="EMBL" id="LGGX01000001">
    <property type="protein sequence ID" value="KUK88197.1"/>
    <property type="molecule type" value="Genomic_DNA"/>
</dbReference>
<gene>
    <name evidence="1" type="ORF">XE03_0203</name>
</gene>
<protein>
    <submittedName>
        <fullName evidence="1">Uncharacterized protein</fullName>
    </submittedName>
</protein>
<comment type="caution">
    <text evidence="1">The sequence shown here is derived from an EMBL/GenBank/DDBJ whole genome shotgun (WGS) entry which is preliminary data.</text>
</comment>
<reference evidence="2" key="1">
    <citation type="journal article" date="2015" name="MBio">
        <title>Genome-Resolved Metagenomic Analysis Reveals Roles for Candidate Phyla and Other Microbial Community Members in Biogeochemical Transformations in Oil Reservoirs.</title>
        <authorList>
            <person name="Hu P."/>
            <person name="Tom L."/>
            <person name="Singh A."/>
            <person name="Thomas B.C."/>
            <person name="Baker B.J."/>
            <person name="Piceno Y.M."/>
            <person name="Andersen G.L."/>
            <person name="Banfield J.F."/>
        </authorList>
    </citation>
    <scope>NUCLEOTIDE SEQUENCE [LARGE SCALE GENOMIC DNA]</scope>
</reference>
<evidence type="ECO:0000313" key="2">
    <source>
        <dbReference type="Proteomes" id="UP000053467"/>
    </source>
</evidence>
<evidence type="ECO:0000313" key="1">
    <source>
        <dbReference type="EMBL" id="KUK88197.1"/>
    </source>
</evidence>
<dbReference type="Proteomes" id="UP000053467">
    <property type="component" value="Unassembled WGS sequence"/>
</dbReference>
<name>A0A117M782_UNCT6</name>
<proteinExistence type="predicted"/>
<organism evidence="1 2">
    <name type="scientific">candidate division TA06 bacterium 34_109</name>
    <dbReference type="NCBI Taxonomy" id="1635277"/>
    <lineage>
        <taxon>Bacteria</taxon>
        <taxon>Bacteria division TA06</taxon>
    </lineage>
</organism>
<sequence length="59" mass="7259">MTIPNNIFTLFDIHVKNKKTKTRFQIFCKTVKEIRKKERKRYCKYSKGIVRHKILVFKN</sequence>
<accession>A0A117M782</accession>